<dbReference type="EMBL" id="AM114193">
    <property type="protein sequence ID" value="CAJ38223.1"/>
    <property type="molecule type" value="Genomic_DNA"/>
</dbReference>
<gene>
    <name evidence="1" type="ORF">LRC4</name>
</gene>
<proteinExistence type="predicted"/>
<dbReference type="InterPro" id="IPR016031">
    <property type="entry name" value="Trp_RNA-bd_attenuator-like_dom"/>
</dbReference>
<dbReference type="Pfam" id="PF01987">
    <property type="entry name" value="AIM24"/>
    <property type="match status" value="1"/>
</dbReference>
<dbReference type="GeneID" id="5143847"/>
<dbReference type="Gene3D" id="3.60.160.10">
    <property type="entry name" value="Mitochondrial biogenesis AIM24"/>
    <property type="match status" value="1"/>
</dbReference>
<accession>Q0W070</accession>
<keyword evidence="2" id="KW-1185">Reference proteome</keyword>
<evidence type="ECO:0000313" key="2">
    <source>
        <dbReference type="Proteomes" id="UP000000663"/>
    </source>
</evidence>
<dbReference type="InterPro" id="IPR002838">
    <property type="entry name" value="AIM24"/>
</dbReference>
<dbReference type="AlphaFoldDB" id="Q0W070"/>
<dbReference type="OrthoDB" id="298062at2157"/>
<dbReference type="SUPFAM" id="SSF51219">
    <property type="entry name" value="TRAP-like"/>
    <property type="match status" value="1"/>
</dbReference>
<sequence>MSRYSLDQFLQETAQKDKGEGLFELENSRTLEVNLNGLVWMKMGSMIAYKGNVKFEREGMMEHGFDKFLKKALTGEGTTLMKASGAGKVYVADQGKRIAILHLENQAIYVNGNDVLAFEPTIKWDITMMRRIATMAAGGLFNMRLEGTGMIAITTEGEPLTLRVTPDQPVVTDPNATVAWSQNLNPELTANINFRSLIGRGSGETFQLVFRGDGFVVVQPYEEVYYSTSSSS</sequence>
<evidence type="ECO:0000313" key="1">
    <source>
        <dbReference type="EMBL" id="CAJ38223.1"/>
    </source>
</evidence>
<dbReference type="PANTHER" id="PTHR38074:SF1">
    <property type="entry name" value="ALTERED INHERITANCE OF MITOCHONDRIA PROTEIN 24, MITOCHONDRIAL"/>
    <property type="match status" value="1"/>
</dbReference>
<dbReference type="eggNOG" id="arCOG01908">
    <property type="taxonomic scope" value="Archaea"/>
</dbReference>
<dbReference type="InterPro" id="IPR036983">
    <property type="entry name" value="AIM24_sf"/>
</dbReference>
<dbReference type="PANTHER" id="PTHR38074">
    <property type="entry name" value="ALTERED INHERITANCE OF MITOCHONDRIA PROTEIN 24, MITOCHONDRIAL"/>
    <property type="match status" value="1"/>
</dbReference>
<reference evidence="1 2" key="1">
    <citation type="journal article" date="2006" name="Science">
        <title>Genome of rice cluster I archaea -- the key methane producers in the rice rhizosphere.</title>
        <authorList>
            <person name="Erkel C."/>
            <person name="Kube M."/>
            <person name="Reinhardt R."/>
            <person name="Liesack W."/>
        </authorList>
    </citation>
    <scope>NUCLEOTIDE SEQUENCE [LARGE SCALE GENOMIC DNA]</scope>
    <source>
        <strain evidence="2">DSM 22066 / NBRC 105507 / MRE50</strain>
    </source>
</reference>
<dbReference type="PATRIC" id="fig|351160.9.peg.46"/>
<dbReference type="Proteomes" id="UP000000663">
    <property type="component" value="Chromosome"/>
</dbReference>
<dbReference type="RefSeq" id="WP_012034371.1">
    <property type="nucleotide sequence ID" value="NC_009464.1"/>
</dbReference>
<dbReference type="KEGG" id="rci:LRC4"/>
<dbReference type="STRING" id="351160.LRC4"/>
<evidence type="ECO:0008006" key="3">
    <source>
        <dbReference type="Google" id="ProtNLM"/>
    </source>
</evidence>
<name>Q0W070_METAR</name>
<organism evidence="1 2">
    <name type="scientific">Methanocella arvoryzae (strain DSM 22066 / NBRC 105507 / MRE50)</name>
    <dbReference type="NCBI Taxonomy" id="351160"/>
    <lineage>
        <taxon>Archaea</taxon>
        <taxon>Methanobacteriati</taxon>
        <taxon>Methanobacteriota</taxon>
        <taxon>Stenosarchaea group</taxon>
        <taxon>Methanomicrobia</taxon>
        <taxon>Methanocellales</taxon>
        <taxon>Methanocellaceae</taxon>
        <taxon>Methanocella</taxon>
    </lineage>
</organism>
<protein>
    <recommendedName>
        <fullName evidence="3">AIM24 family protein</fullName>
    </recommendedName>
</protein>